<dbReference type="Proteomes" id="UP000010523">
    <property type="component" value="Unassembled WGS sequence"/>
</dbReference>
<organism evidence="1 2">
    <name type="scientific">Bacillus methanolicus PB1</name>
    <dbReference type="NCBI Taxonomy" id="997296"/>
    <lineage>
        <taxon>Bacteria</taxon>
        <taxon>Bacillati</taxon>
        <taxon>Bacillota</taxon>
        <taxon>Bacilli</taxon>
        <taxon>Bacillales</taxon>
        <taxon>Bacillaceae</taxon>
        <taxon>Bacillus</taxon>
    </lineage>
</organism>
<name>I3DWB8_BACMT</name>
<dbReference type="PATRIC" id="fig|997296.3.peg.2811"/>
<dbReference type="eggNOG" id="ENOG5033JW0">
    <property type="taxonomic scope" value="Bacteria"/>
</dbReference>
<protein>
    <recommendedName>
        <fullName evidence="3">YodN</fullName>
    </recommendedName>
</protein>
<proteinExistence type="predicted"/>
<dbReference type="AlphaFoldDB" id="I3DWB8"/>
<keyword evidence="2" id="KW-1185">Reference proteome</keyword>
<accession>I3DWB8</accession>
<dbReference type="EMBL" id="AFEU01000003">
    <property type="protein sequence ID" value="EIJ78539.1"/>
    <property type="molecule type" value="Genomic_DNA"/>
</dbReference>
<evidence type="ECO:0000313" key="1">
    <source>
        <dbReference type="EMBL" id="EIJ78539.1"/>
    </source>
</evidence>
<gene>
    <name evidence="1" type="ORF">PB1_13314</name>
</gene>
<reference evidence="1 2" key="1">
    <citation type="journal article" date="2012" name="Appl. Environ. Microbiol.">
        <title>Genome Sequence of Thermotolerant Bacillus methanolicus: Features and Regulation Related to Methylotrophy and Production of L-Lysine and L-Glutamate from Methanol.</title>
        <authorList>
            <person name="Heggeset T.M."/>
            <person name="Krog A."/>
            <person name="Balzer S."/>
            <person name="Wentzel A."/>
            <person name="Ellingsen T.E."/>
            <person name="Brautaset T."/>
        </authorList>
    </citation>
    <scope>NUCLEOTIDE SEQUENCE [LARGE SCALE GENOMIC DNA]</scope>
    <source>
        <strain evidence="1 2">PB1</strain>
    </source>
</reference>
<sequence length="257" mass="30416">MLFINGDLFLLAYIIVKNYSRLIIERMEDMDKRKKPKYKIGDTVVITIYGTVGKVTDVKYLSGVYVYEINNSEGLYLESSLQKLSEYEGEIIEKEHIDIDYKYLFGDLVHVQGFGTELFKVVGFRTEIWRYKDNAWEDVIYELSRVSDGEWLEAGEDELTLVADADSADIFIQKLGLLSYVNKHHDPHAQKKTEMKNSFRKAEKEYLKKKHERKELIDGLLDIYNDYRTLYEMFHDKEYEQVMRVVIRKLKMIVNKD</sequence>
<comment type="caution">
    <text evidence="1">The sequence shown here is derived from an EMBL/GenBank/DDBJ whole genome shotgun (WGS) entry which is preliminary data.</text>
</comment>
<evidence type="ECO:0000313" key="2">
    <source>
        <dbReference type="Proteomes" id="UP000010523"/>
    </source>
</evidence>
<evidence type="ECO:0008006" key="3">
    <source>
        <dbReference type="Google" id="ProtNLM"/>
    </source>
</evidence>